<organism evidence="2 4">
    <name type="scientific">Cercospora beticola</name>
    <name type="common">Sugarbeet leaf spot fungus</name>
    <dbReference type="NCBI Taxonomy" id="122368"/>
    <lineage>
        <taxon>Eukaryota</taxon>
        <taxon>Fungi</taxon>
        <taxon>Dikarya</taxon>
        <taxon>Ascomycota</taxon>
        <taxon>Pezizomycotina</taxon>
        <taxon>Dothideomycetes</taxon>
        <taxon>Dothideomycetidae</taxon>
        <taxon>Mycosphaerellales</taxon>
        <taxon>Mycosphaerellaceae</taxon>
        <taxon>Cercospora</taxon>
    </lineage>
</organism>
<proteinExistence type="predicted"/>
<dbReference type="PANTHER" id="PTHR42085">
    <property type="entry name" value="F-BOX DOMAIN-CONTAINING PROTEIN"/>
    <property type="match status" value="1"/>
</dbReference>
<dbReference type="Pfam" id="PF20150">
    <property type="entry name" value="2EXR"/>
    <property type="match status" value="1"/>
</dbReference>
<evidence type="ECO:0000313" key="3">
    <source>
        <dbReference type="EMBL" id="WPB01634.1"/>
    </source>
</evidence>
<dbReference type="OrthoDB" id="3630389at2759"/>
<dbReference type="Proteomes" id="UP001302367">
    <property type="component" value="Chromosome 4"/>
</dbReference>
<keyword evidence="5" id="KW-1185">Reference proteome</keyword>
<sequence>MDDWPFRKLAAELRNKIWELVLIHEDPIFVRSSVEPPGSRTKPEHLTALLQVCKESKNECSEMFYASNTFILESFSGASSLDEDLRRFIHKLGNNVPLVKRVIISAGTIDVLHRDSSCFYRICYGELDLLGHWRSRLSSLRFEVRFTKKHSVERNTVWDNGGLLLDIDVFDLPTSFRQAMAKISTAMGGKTVNLLAMESKIHLPQYDELCARQEVLGEATQASGPDLSLQSGVTGRKRHFTTALSTNPMEESRLGKLAPELRNRIWESAVTQDVLIRLSTLIRPNCISYLWRRPDVSWVFKTCKQIHVECADMFYDNNTFHVDANTFGTCTDNPLTMLATRDGPKTKNLTMRGFDDFPLPVGSSLHDNLAYGQMIAEAIQELEPEKLLALAPNLRHLSWQVTIYKGVTLDVDLRHYRESLRMNVAKAREVVADWKQTGDRYVARHIEQALQPIYAL</sequence>
<reference evidence="2 4" key="1">
    <citation type="submission" date="2015-10" db="EMBL/GenBank/DDBJ databases">
        <title>The cercosporin biosynthetic gene cluster was horizontally transferred to several fungal lineages and shown to be expanded in Cercospora beticola based on microsynteny with recipient genomes.</title>
        <authorList>
            <person name="De Jonge R."/>
            <person name="Ebert M.K."/>
            <person name="Suttle J.C."/>
            <person name="Jurick Ii W.M."/>
            <person name="Secor G.A."/>
            <person name="Thomma B.P."/>
            <person name="Van De Peer Y."/>
            <person name="Bolton M.D."/>
        </authorList>
    </citation>
    <scope>NUCLEOTIDE SEQUENCE [LARGE SCALE GENOMIC DNA]</scope>
    <source>
        <strain evidence="2 4">09-40</strain>
    </source>
</reference>
<dbReference type="PANTHER" id="PTHR42085:SF2">
    <property type="entry name" value="F-BOX DOMAIN-CONTAINING PROTEIN"/>
    <property type="match status" value="1"/>
</dbReference>
<evidence type="ECO:0000259" key="1">
    <source>
        <dbReference type="Pfam" id="PF20150"/>
    </source>
</evidence>
<accession>A0A2G5HJ55</accession>
<evidence type="ECO:0000313" key="5">
    <source>
        <dbReference type="Proteomes" id="UP001302367"/>
    </source>
</evidence>
<dbReference type="AlphaFoldDB" id="A0A2G5HJ55"/>
<protein>
    <recommendedName>
        <fullName evidence="1">2EXR domain-containing protein</fullName>
    </recommendedName>
</protein>
<dbReference type="EMBL" id="LKMD01000105">
    <property type="protein sequence ID" value="PIA92591.1"/>
    <property type="molecule type" value="Genomic_DNA"/>
</dbReference>
<reference evidence="3 5" key="2">
    <citation type="submission" date="2023-09" db="EMBL/GenBank/DDBJ databases">
        <title>Complete-Gapless Cercospora beticola genome.</title>
        <authorList>
            <person name="Wyatt N.A."/>
            <person name="Spanner R.E."/>
            <person name="Bolton M.D."/>
        </authorList>
    </citation>
    <scope>NUCLEOTIDE SEQUENCE [LARGE SCALE GENOMIC DNA]</scope>
    <source>
        <strain evidence="3">Cb09-40</strain>
    </source>
</reference>
<evidence type="ECO:0000313" key="2">
    <source>
        <dbReference type="EMBL" id="PIA92591.1"/>
    </source>
</evidence>
<evidence type="ECO:0000313" key="4">
    <source>
        <dbReference type="Proteomes" id="UP000230605"/>
    </source>
</evidence>
<name>A0A2G5HJ55_CERBT</name>
<dbReference type="InterPro" id="IPR045518">
    <property type="entry name" value="2EXR"/>
</dbReference>
<dbReference type="Proteomes" id="UP000230605">
    <property type="component" value="Chromosome 4"/>
</dbReference>
<dbReference type="EMBL" id="CP134187">
    <property type="protein sequence ID" value="WPB01634.1"/>
    <property type="molecule type" value="Genomic_DNA"/>
</dbReference>
<dbReference type="InterPro" id="IPR038883">
    <property type="entry name" value="AN11006-like"/>
</dbReference>
<gene>
    <name evidence="2" type="ORF">CB0940_04396</name>
    <name evidence="3" type="ORF">RHO25_006264</name>
</gene>
<feature type="domain" description="2EXR" evidence="1">
    <location>
        <begin position="6"/>
        <end position="65"/>
    </location>
</feature>